<comment type="caution">
    <text evidence="2">The sequence shown here is derived from an EMBL/GenBank/DDBJ whole genome shotgun (WGS) entry which is preliminary data.</text>
</comment>
<dbReference type="OrthoDB" id="107110at2759"/>
<accession>A0A9P6ACH8</accession>
<dbReference type="EMBL" id="MU129366">
    <property type="protein sequence ID" value="KAF9503397.1"/>
    <property type="molecule type" value="Genomic_DNA"/>
</dbReference>
<evidence type="ECO:0000256" key="1">
    <source>
        <dbReference type="SAM" id="MobiDB-lite"/>
    </source>
</evidence>
<reference evidence="2" key="1">
    <citation type="journal article" date="2020" name="Nat. Commun.">
        <title>Large-scale genome sequencing of mycorrhizal fungi provides insights into the early evolution of symbiotic traits.</title>
        <authorList>
            <person name="Miyauchi S."/>
            <person name="Kiss E."/>
            <person name="Kuo A."/>
            <person name="Drula E."/>
            <person name="Kohler A."/>
            <person name="Sanchez-Garcia M."/>
            <person name="Morin E."/>
            <person name="Andreopoulos B."/>
            <person name="Barry K.W."/>
            <person name="Bonito G."/>
            <person name="Buee M."/>
            <person name="Carver A."/>
            <person name="Chen C."/>
            <person name="Cichocki N."/>
            <person name="Clum A."/>
            <person name="Culley D."/>
            <person name="Crous P.W."/>
            <person name="Fauchery L."/>
            <person name="Girlanda M."/>
            <person name="Hayes R.D."/>
            <person name="Keri Z."/>
            <person name="LaButti K."/>
            <person name="Lipzen A."/>
            <person name="Lombard V."/>
            <person name="Magnuson J."/>
            <person name="Maillard F."/>
            <person name="Murat C."/>
            <person name="Nolan M."/>
            <person name="Ohm R.A."/>
            <person name="Pangilinan J."/>
            <person name="Pereira M.F."/>
            <person name="Perotto S."/>
            <person name="Peter M."/>
            <person name="Pfister S."/>
            <person name="Riley R."/>
            <person name="Sitrit Y."/>
            <person name="Stielow J.B."/>
            <person name="Szollosi G."/>
            <person name="Zifcakova L."/>
            <person name="Stursova M."/>
            <person name="Spatafora J.W."/>
            <person name="Tedersoo L."/>
            <person name="Vaario L.M."/>
            <person name="Yamada A."/>
            <person name="Yan M."/>
            <person name="Wang P."/>
            <person name="Xu J."/>
            <person name="Bruns T."/>
            <person name="Baldrian P."/>
            <person name="Vilgalys R."/>
            <person name="Dunand C."/>
            <person name="Henrissat B."/>
            <person name="Grigoriev I.V."/>
            <person name="Hibbett D."/>
            <person name="Nagy L.G."/>
            <person name="Martin F.M."/>
        </authorList>
    </citation>
    <scope>NUCLEOTIDE SEQUENCE</scope>
    <source>
        <strain evidence="2">UP504</strain>
    </source>
</reference>
<name>A0A9P6ACH8_9AGAM</name>
<feature type="region of interest" description="Disordered" evidence="1">
    <location>
        <begin position="1"/>
        <end position="48"/>
    </location>
</feature>
<dbReference type="AlphaFoldDB" id="A0A9P6ACH8"/>
<organism evidence="2 3">
    <name type="scientific">Hydnum rufescens UP504</name>
    <dbReference type="NCBI Taxonomy" id="1448309"/>
    <lineage>
        <taxon>Eukaryota</taxon>
        <taxon>Fungi</taxon>
        <taxon>Dikarya</taxon>
        <taxon>Basidiomycota</taxon>
        <taxon>Agaricomycotina</taxon>
        <taxon>Agaricomycetes</taxon>
        <taxon>Cantharellales</taxon>
        <taxon>Hydnaceae</taxon>
        <taxon>Hydnum</taxon>
    </lineage>
</organism>
<feature type="compositionally biased region" description="Basic and acidic residues" evidence="1">
    <location>
        <begin position="1"/>
        <end position="10"/>
    </location>
</feature>
<protein>
    <submittedName>
        <fullName evidence="2">Uncharacterized protein</fullName>
    </submittedName>
</protein>
<gene>
    <name evidence="2" type="ORF">BS47DRAFT_817227</name>
</gene>
<dbReference type="Proteomes" id="UP000886523">
    <property type="component" value="Unassembled WGS sequence"/>
</dbReference>
<evidence type="ECO:0000313" key="2">
    <source>
        <dbReference type="EMBL" id="KAF9503397.1"/>
    </source>
</evidence>
<evidence type="ECO:0000313" key="3">
    <source>
        <dbReference type="Proteomes" id="UP000886523"/>
    </source>
</evidence>
<keyword evidence="3" id="KW-1185">Reference proteome</keyword>
<sequence>MSDPGKRPLEDISSSSMSPPKRQTRSATRVPVVKPASPVSSGAAVDNGPKEFDELIREALDYVSDDLPKRAAPSLLTVIVAHAQDRLDQKYRDIVEARKLIEEESGLLDLLRSAWEAKAFTSILDLQFLQAHQPSPPSFPRRPILLNNHVHKRAVSQAWNEQYLGNYHHLLLSNINRMKRDQPYSNSVAILQSSGTGKSRMVHEQSDLVFTLPFNLRPDSETKGYSLLRHLYHMLTRHG</sequence>
<proteinExistence type="predicted"/>
<feature type="compositionally biased region" description="Low complexity" evidence="1">
    <location>
        <begin position="30"/>
        <end position="45"/>
    </location>
</feature>